<dbReference type="Pfam" id="PF00535">
    <property type="entry name" value="Glycos_transf_2"/>
    <property type="match status" value="1"/>
</dbReference>
<feature type="domain" description="Glycosyltransferase 2-like" evidence="1">
    <location>
        <begin position="20"/>
        <end position="146"/>
    </location>
</feature>
<dbReference type="CDD" id="cd04186">
    <property type="entry name" value="GT_2_like_c"/>
    <property type="match status" value="1"/>
</dbReference>
<dbReference type="InterPro" id="IPR029044">
    <property type="entry name" value="Nucleotide-diphossugar_trans"/>
</dbReference>
<dbReference type="Gene3D" id="3.90.550.10">
    <property type="entry name" value="Spore Coat Polysaccharide Biosynthesis Protein SpsA, Chain A"/>
    <property type="match status" value="1"/>
</dbReference>
<sequence length="291" mass="32482">MSQRTVPQGALDFGARDVGVVVVTHASASTIERCLSALLAARQVMRIMVVDNASGDDTCAIVERLAARDPRIGLVRNDDNRGFAAACNQGATAIAQPWIAFVNPDAFVERDTLARLAEVAMARAGAGLLGVEHRDETGVPDPASRRSDPSLREQLFSFGRRDNLFMGRDPGQDVQPVDAVSGALMFLPAVLFVRIGGFDDGYRLHAEDLDLCRRVRQAGYEVLVVNDLAVTHLRGVSSRRRPAWVEWQKHRGMWRYFRKFEAQQTPMWLQPLLFLALWLHLPLTLARKLWR</sequence>
<dbReference type="AlphaFoldDB" id="A0A087MGE2"/>
<gene>
    <name evidence="2" type="ORF">N788_06630</name>
</gene>
<dbReference type="PANTHER" id="PTHR43179:SF7">
    <property type="entry name" value="RHAMNOSYLTRANSFERASE WBBL"/>
    <property type="match status" value="1"/>
</dbReference>
<dbReference type="PANTHER" id="PTHR43179">
    <property type="entry name" value="RHAMNOSYLTRANSFERASE WBBL"/>
    <property type="match status" value="1"/>
</dbReference>
<dbReference type="PATRIC" id="fig|1121014.3.peg.2231"/>
<reference evidence="2 3" key="2">
    <citation type="journal article" date="2015" name="Stand. Genomic Sci.">
        <title>High quality draft genomic sequence of Arenimonas donghaensis DSM 18148(T).</title>
        <authorList>
            <person name="Chen F."/>
            <person name="Wang H."/>
            <person name="Cao Y."/>
            <person name="Li X."/>
            <person name="Wang G."/>
        </authorList>
    </citation>
    <scope>NUCLEOTIDE SEQUENCE [LARGE SCALE GENOMIC DNA]</scope>
    <source>
        <strain evidence="2 3">HO3-R19</strain>
    </source>
</reference>
<dbReference type="EMBL" id="AVCJ01000043">
    <property type="protein sequence ID" value="KFL35945.1"/>
    <property type="molecule type" value="Genomic_DNA"/>
</dbReference>
<comment type="caution">
    <text evidence="2">The sequence shown here is derived from an EMBL/GenBank/DDBJ whole genome shotgun (WGS) entry which is preliminary data.</text>
</comment>
<proteinExistence type="predicted"/>
<evidence type="ECO:0000313" key="2">
    <source>
        <dbReference type="EMBL" id="KFL35945.1"/>
    </source>
</evidence>
<protein>
    <recommendedName>
        <fullName evidence="1">Glycosyltransferase 2-like domain-containing protein</fullName>
    </recommendedName>
</protein>
<evidence type="ECO:0000313" key="3">
    <source>
        <dbReference type="Proteomes" id="UP000029085"/>
    </source>
</evidence>
<dbReference type="SUPFAM" id="SSF53448">
    <property type="entry name" value="Nucleotide-diphospho-sugar transferases"/>
    <property type="match status" value="1"/>
</dbReference>
<dbReference type="InterPro" id="IPR001173">
    <property type="entry name" value="Glyco_trans_2-like"/>
</dbReference>
<name>A0A087MGE2_9GAMM</name>
<dbReference type="RefSeq" id="WP_244444127.1">
    <property type="nucleotide sequence ID" value="NZ_AVCJ01000043.1"/>
</dbReference>
<accession>A0A087MGE2</accession>
<evidence type="ECO:0000259" key="1">
    <source>
        <dbReference type="Pfam" id="PF00535"/>
    </source>
</evidence>
<reference evidence="3" key="1">
    <citation type="submission" date="2013-08" db="EMBL/GenBank/DDBJ databases">
        <title>Genome sequencing of Arenimonas donghaensis.</title>
        <authorList>
            <person name="Chen F."/>
            <person name="Wang G."/>
        </authorList>
    </citation>
    <scope>NUCLEOTIDE SEQUENCE [LARGE SCALE GENOMIC DNA]</scope>
    <source>
        <strain evidence="3">HO3-R19</strain>
    </source>
</reference>
<dbReference type="STRING" id="1121014.N788_06630"/>
<keyword evidence="3" id="KW-1185">Reference proteome</keyword>
<organism evidence="2 3">
    <name type="scientific">Arenimonas donghaensis DSM 18148 = HO3-R19</name>
    <dbReference type="NCBI Taxonomy" id="1121014"/>
    <lineage>
        <taxon>Bacteria</taxon>
        <taxon>Pseudomonadati</taxon>
        <taxon>Pseudomonadota</taxon>
        <taxon>Gammaproteobacteria</taxon>
        <taxon>Lysobacterales</taxon>
        <taxon>Lysobacteraceae</taxon>
        <taxon>Arenimonas</taxon>
    </lineage>
</organism>
<dbReference type="Proteomes" id="UP000029085">
    <property type="component" value="Unassembled WGS sequence"/>
</dbReference>